<dbReference type="EMBL" id="UGQA01000001">
    <property type="protein sequence ID" value="STY96062.1"/>
    <property type="molecule type" value="Genomic_DNA"/>
</dbReference>
<proteinExistence type="predicted"/>
<evidence type="ECO:0000313" key="3">
    <source>
        <dbReference type="Proteomes" id="UP000255193"/>
    </source>
</evidence>
<reference evidence="2 3" key="1">
    <citation type="submission" date="2018-06" db="EMBL/GenBank/DDBJ databases">
        <authorList>
            <consortium name="Pathogen Informatics"/>
            <person name="Doyle S."/>
        </authorList>
    </citation>
    <scope>NUCLEOTIDE SEQUENCE [LARGE SCALE GENOMIC DNA]</scope>
    <source>
        <strain evidence="2 3">NCTC11091</strain>
    </source>
</reference>
<keyword evidence="1" id="KW-0472">Membrane</keyword>
<organism evidence="2 3">
    <name type="scientific">Faucicola atlantae</name>
    <dbReference type="NCBI Taxonomy" id="34059"/>
    <lineage>
        <taxon>Bacteria</taxon>
        <taxon>Pseudomonadati</taxon>
        <taxon>Pseudomonadota</taxon>
        <taxon>Gammaproteobacteria</taxon>
        <taxon>Moraxellales</taxon>
        <taxon>Moraxellaceae</taxon>
        <taxon>Faucicola</taxon>
    </lineage>
</organism>
<protein>
    <submittedName>
        <fullName evidence="2">Uncharacterized protein</fullName>
    </submittedName>
</protein>
<evidence type="ECO:0000313" key="2">
    <source>
        <dbReference type="EMBL" id="STY96062.1"/>
    </source>
</evidence>
<keyword evidence="1" id="KW-1133">Transmembrane helix</keyword>
<gene>
    <name evidence="2" type="ORF">NCTC11091_01872</name>
</gene>
<name>A0A378Q5W1_9GAMM</name>
<feature type="transmembrane region" description="Helical" evidence="1">
    <location>
        <begin position="21"/>
        <end position="38"/>
    </location>
</feature>
<dbReference type="Proteomes" id="UP000255193">
    <property type="component" value="Unassembled WGS sequence"/>
</dbReference>
<keyword evidence="1" id="KW-0812">Transmembrane</keyword>
<sequence length="86" mass="10163">MDKRANTRQIKTAIVADFAKFGDFHVLGFYFGLLYFSLHNFSLHNCFDYCLKYLKNSTSNSVLRQRDKMPPNFSSIQKSLTLQYFY</sequence>
<evidence type="ECO:0000256" key="1">
    <source>
        <dbReference type="SAM" id="Phobius"/>
    </source>
</evidence>
<accession>A0A378Q5W1</accession>
<dbReference type="AlphaFoldDB" id="A0A378Q5W1"/>